<dbReference type="EMBL" id="CP003929">
    <property type="protein sequence ID" value="AGB38343.1"/>
    <property type="molecule type" value="Genomic_DNA"/>
</dbReference>
<sequence length="62" mass="6849">MWIALVSTELLSVLAMVTLLFGVPAFVVVVLAVLSGYIRYDAKQRLAELEDEQPSVPADEDR</sequence>
<dbReference type="GeneID" id="14404286"/>
<gene>
    <name evidence="2" type="ORF">Natoc_2579</name>
</gene>
<name>L0K2M4_9EURY</name>
<reference evidence="2 3" key="1">
    <citation type="submission" date="2012-11" db="EMBL/GenBank/DDBJ databases">
        <title>FINISHED of Natronococcus occultus SP4, DSM 3396.</title>
        <authorList>
            <consortium name="DOE Joint Genome Institute"/>
            <person name="Eisen J."/>
            <person name="Huntemann M."/>
            <person name="Wei C.-L."/>
            <person name="Han J."/>
            <person name="Detter J.C."/>
            <person name="Han C."/>
            <person name="Tapia R."/>
            <person name="Chen A."/>
            <person name="Kyrpides N."/>
            <person name="Mavromatis K."/>
            <person name="Markowitz V."/>
            <person name="Szeto E."/>
            <person name="Ivanova N."/>
            <person name="Mikhailova N."/>
            <person name="Ovchinnikova G."/>
            <person name="Pagani I."/>
            <person name="Pati A."/>
            <person name="Goodwin L."/>
            <person name="Nordberg H.P."/>
            <person name="Cantor M.N."/>
            <person name="Hua S.X."/>
            <person name="Woyke T."/>
            <person name="Eisen J."/>
            <person name="Klenk H.-P."/>
            <person name="Klenk H.-P."/>
        </authorList>
    </citation>
    <scope>NUCLEOTIDE SEQUENCE [LARGE SCALE GENOMIC DNA]</scope>
    <source>
        <strain evidence="2 3">SP4</strain>
    </source>
</reference>
<evidence type="ECO:0000313" key="2">
    <source>
        <dbReference type="EMBL" id="AGB38343.1"/>
    </source>
</evidence>
<keyword evidence="1" id="KW-0472">Membrane</keyword>
<protein>
    <submittedName>
        <fullName evidence="2">Uncharacterized protein</fullName>
    </submittedName>
</protein>
<accession>L0K2M4</accession>
<feature type="transmembrane region" description="Helical" evidence="1">
    <location>
        <begin position="12"/>
        <end position="38"/>
    </location>
</feature>
<dbReference type="AlphaFoldDB" id="L0K2M4"/>
<dbReference type="RefSeq" id="WP_015321783.1">
    <property type="nucleotide sequence ID" value="NC_019974.1"/>
</dbReference>
<evidence type="ECO:0000256" key="1">
    <source>
        <dbReference type="SAM" id="Phobius"/>
    </source>
</evidence>
<proteinExistence type="predicted"/>
<keyword evidence="1" id="KW-1133">Transmembrane helix</keyword>
<dbReference type="eggNOG" id="arCOG13444">
    <property type="taxonomic scope" value="Archaea"/>
</dbReference>
<keyword evidence="1" id="KW-0812">Transmembrane</keyword>
<keyword evidence="3" id="KW-1185">Reference proteome</keyword>
<evidence type="ECO:0000313" key="3">
    <source>
        <dbReference type="Proteomes" id="UP000010878"/>
    </source>
</evidence>
<dbReference type="STRING" id="694430.Natoc_2579"/>
<dbReference type="KEGG" id="nou:Natoc_2579"/>
<dbReference type="HOGENOM" id="CLU_2893347_0_0_2"/>
<dbReference type="Proteomes" id="UP000010878">
    <property type="component" value="Chromosome"/>
</dbReference>
<organism evidence="2 3">
    <name type="scientific">Natronococcus occultus SP4</name>
    <dbReference type="NCBI Taxonomy" id="694430"/>
    <lineage>
        <taxon>Archaea</taxon>
        <taxon>Methanobacteriati</taxon>
        <taxon>Methanobacteriota</taxon>
        <taxon>Stenosarchaea group</taxon>
        <taxon>Halobacteria</taxon>
        <taxon>Halobacteriales</taxon>
        <taxon>Natrialbaceae</taxon>
        <taxon>Natronococcus</taxon>
    </lineage>
</organism>